<dbReference type="RefSeq" id="WP_245163879.1">
    <property type="nucleotide sequence ID" value="NZ_JAFICZ010000001.1"/>
</dbReference>
<gene>
    <name evidence="1" type="ORF">JOH49_000712</name>
</gene>
<proteinExistence type="predicted"/>
<dbReference type="EMBL" id="JAFICZ010000001">
    <property type="protein sequence ID" value="MBP1290959.1"/>
    <property type="molecule type" value="Genomic_DNA"/>
</dbReference>
<organism evidence="1 2">
    <name type="scientific">Bradyrhizobium elkanii</name>
    <dbReference type="NCBI Taxonomy" id="29448"/>
    <lineage>
        <taxon>Bacteria</taxon>
        <taxon>Pseudomonadati</taxon>
        <taxon>Pseudomonadota</taxon>
        <taxon>Alphaproteobacteria</taxon>
        <taxon>Hyphomicrobiales</taxon>
        <taxon>Nitrobacteraceae</taxon>
        <taxon>Bradyrhizobium</taxon>
    </lineage>
</organism>
<dbReference type="AlphaFoldDB" id="A0A8I1XYK7"/>
<evidence type="ECO:0000313" key="1">
    <source>
        <dbReference type="EMBL" id="MBP1290959.1"/>
    </source>
</evidence>
<reference evidence="1" key="1">
    <citation type="submission" date="2021-02" db="EMBL/GenBank/DDBJ databases">
        <title>Genomic Encyclopedia of Type Strains, Phase IV (KMG-V): Genome sequencing to study the core and pangenomes of soil and plant-associated prokaryotes.</title>
        <authorList>
            <person name="Whitman W."/>
        </authorList>
    </citation>
    <scope>NUCLEOTIDE SEQUENCE</scope>
    <source>
        <strain evidence="1">USDA 406</strain>
    </source>
</reference>
<evidence type="ECO:0000313" key="2">
    <source>
        <dbReference type="Proteomes" id="UP000673383"/>
    </source>
</evidence>
<comment type="caution">
    <text evidence="1">The sequence shown here is derived from an EMBL/GenBank/DDBJ whole genome shotgun (WGS) entry which is preliminary data.</text>
</comment>
<name>A0A8I1XYK7_BRAEL</name>
<protein>
    <submittedName>
        <fullName evidence="1">Uncharacterized protein</fullName>
    </submittedName>
</protein>
<accession>A0A8I1XYK7</accession>
<sequence>MLLNGKVEAFHVSGVALSPEYVYAVKPGLPIPDDPLYAILWVDRSAAEAAFDMKAAFNDAVISLAPGTDPKPVIDELDRLLEPYGSVGAVERRDQPSNRFLEDELTSKR</sequence>
<dbReference type="Proteomes" id="UP000673383">
    <property type="component" value="Unassembled WGS sequence"/>
</dbReference>